<dbReference type="Proteomes" id="UP000257136">
    <property type="component" value="Unassembled WGS sequence"/>
</dbReference>
<comment type="caution">
    <text evidence="1">The sequence shown here is derived from an EMBL/GenBank/DDBJ whole genome shotgun (WGS) entry which is preliminary data.</text>
</comment>
<reference evidence="1 2" key="1">
    <citation type="submission" date="2018-08" db="EMBL/GenBank/DDBJ databases">
        <title>Genomic Encyclopedia of Archaeal and Bacterial Type Strains, Phase II (KMG-II): from individual species to whole genera.</title>
        <authorList>
            <person name="Goeker M."/>
        </authorList>
    </citation>
    <scope>NUCLEOTIDE SEQUENCE [LARGE SCALE GENOMIC DNA]</scope>
    <source>
        <strain evidence="1 2">DSM 100880</strain>
    </source>
</reference>
<dbReference type="OrthoDB" id="2111564at2"/>
<gene>
    <name evidence="1" type="ORF">C8P67_1323</name>
</gene>
<evidence type="ECO:0000313" key="2">
    <source>
        <dbReference type="Proteomes" id="UP000257136"/>
    </source>
</evidence>
<sequence>MKKRKYYYYLPKEYWKKHDYCEFLITQIEDLILNKVFEDLHTQTIKFPDEYSELIKSIDEESNHLFDFLEEHKFTDELNHIVRNQLLQGLIRETCYSIQESLLCSLKMRMTVSFTLLRKPFLEILIVLMRMLNDNDFIENFNNTENFDPIKSTPEQKKILIEKTNIFFYDKYNCTDVFEYIFDKNQSDSIFNITNNAIHLFTDRNPNNKTEKQNLNFIFSTYENTESQWEYIYETLPMILNFLTDLIDLLVLKCTSIEQKVFTNRINKREKLRKLNNVC</sequence>
<dbReference type="AlphaFoldDB" id="A0A3E0DZI8"/>
<dbReference type="EMBL" id="QUNI01000032">
    <property type="protein sequence ID" value="REG88566.1"/>
    <property type="molecule type" value="Genomic_DNA"/>
</dbReference>
<keyword evidence="2" id="KW-1185">Reference proteome</keyword>
<organism evidence="1 2">
    <name type="scientific">Flavobacterium aquicola</name>
    <dbReference type="NCBI Taxonomy" id="1682742"/>
    <lineage>
        <taxon>Bacteria</taxon>
        <taxon>Pseudomonadati</taxon>
        <taxon>Bacteroidota</taxon>
        <taxon>Flavobacteriia</taxon>
        <taxon>Flavobacteriales</taxon>
        <taxon>Flavobacteriaceae</taxon>
        <taxon>Flavobacterium</taxon>
    </lineage>
</organism>
<name>A0A3E0DZI8_9FLAO</name>
<proteinExistence type="predicted"/>
<dbReference type="RefSeq" id="WP_115815286.1">
    <property type="nucleotide sequence ID" value="NZ_QUNI01000032.1"/>
</dbReference>
<accession>A0A3E0DZI8</accession>
<evidence type="ECO:0000313" key="1">
    <source>
        <dbReference type="EMBL" id="REG88566.1"/>
    </source>
</evidence>
<protein>
    <submittedName>
        <fullName evidence="1">Uncharacterized protein</fullName>
    </submittedName>
</protein>